<evidence type="ECO:0000313" key="3">
    <source>
        <dbReference type="EMBL" id="KFX42794.1"/>
    </source>
</evidence>
<dbReference type="GO" id="GO:0004722">
    <property type="term" value="F:protein serine/threonine phosphatase activity"/>
    <property type="evidence" value="ECO:0007669"/>
    <property type="project" value="TreeGrafter"/>
</dbReference>
<dbReference type="Gene3D" id="3.60.40.10">
    <property type="entry name" value="PPM-type phosphatase domain"/>
    <property type="match status" value="1"/>
</dbReference>
<dbReference type="PROSITE" id="PS51746">
    <property type="entry name" value="PPM_2"/>
    <property type="match status" value="1"/>
</dbReference>
<evidence type="ECO:0000256" key="1">
    <source>
        <dbReference type="SAM" id="MobiDB-lite"/>
    </source>
</evidence>
<dbReference type="FunFam" id="3.60.40.10:FF:000118">
    <property type="entry name" value="Phosphatase 2C-like domain-containing protein"/>
    <property type="match status" value="1"/>
</dbReference>
<dbReference type="InterPro" id="IPR001932">
    <property type="entry name" value="PPM-type_phosphatase-like_dom"/>
</dbReference>
<dbReference type="SUPFAM" id="SSF81606">
    <property type="entry name" value="PP2C-like"/>
    <property type="match status" value="1"/>
</dbReference>
<reference key="1">
    <citation type="journal article" date="2014" name="PLoS Genet.">
        <title>Signature Gene Expression Reveals Novel Clues to the Molecular Mechanisms of Dimorphic Transition in Penicillium marneffei.</title>
        <authorList>
            <person name="Yang E."/>
            <person name="Wang G."/>
            <person name="Cai J."/>
            <person name="Woo P.C."/>
            <person name="Lau S.K."/>
            <person name="Yuen K.-Y."/>
            <person name="Chow W.-N."/>
            <person name="Lin X."/>
        </authorList>
    </citation>
    <scope>NUCLEOTIDE SEQUENCE [LARGE SCALE GENOMIC DNA]</scope>
    <source>
        <strain>PM1</strain>
    </source>
</reference>
<dbReference type="AlphaFoldDB" id="A0A093UYH9"/>
<organism evidence="3">
    <name type="scientific">Talaromyces marneffei PM1</name>
    <dbReference type="NCBI Taxonomy" id="1077442"/>
    <lineage>
        <taxon>Eukaryota</taxon>
        <taxon>Fungi</taxon>
        <taxon>Dikarya</taxon>
        <taxon>Ascomycota</taxon>
        <taxon>Pezizomycotina</taxon>
        <taxon>Eurotiomycetes</taxon>
        <taxon>Eurotiomycetidae</taxon>
        <taxon>Eurotiales</taxon>
        <taxon>Trichocomaceae</taxon>
        <taxon>Talaromyces</taxon>
        <taxon>Talaromyces sect. Talaromyces</taxon>
    </lineage>
</organism>
<feature type="region of interest" description="Disordered" evidence="1">
    <location>
        <begin position="500"/>
        <end position="528"/>
    </location>
</feature>
<dbReference type="PANTHER" id="PTHR12320:SF24">
    <property type="entry name" value="PROTEIN PHOSPHATASE"/>
    <property type="match status" value="1"/>
</dbReference>
<gene>
    <name evidence="3" type="ORF">GQ26_0410820</name>
</gene>
<reference evidence="3" key="2">
    <citation type="journal article" date="2014" name="PLoS Genet.">
        <title>Signature gene expression reveals novel clues to the molecular mechanisms of dimorphic transition in Penicillium marneffei.</title>
        <authorList>
            <person name="Yang E."/>
            <person name="Wang G."/>
            <person name="Cai J."/>
            <person name="Woo P.C."/>
            <person name="Lau S.K."/>
            <person name="Yuen K.-Y."/>
            <person name="Chow W.-N."/>
            <person name="Lin X."/>
        </authorList>
    </citation>
    <scope>NUCLEOTIDE SEQUENCE</scope>
    <source>
        <strain evidence="3">PM1</strain>
    </source>
</reference>
<name>A0A093UYH9_TALMA</name>
<comment type="caution">
    <text evidence="3">The sequence shown here is derived from an EMBL/GenBank/DDBJ whole genome shotgun (WGS) entry which is preliminary data.</text>
</comment>
<dbReference type="PANTHER" id="PTHR12320">
    <property type="entry name" value="PROTEIN PHOSPHATASE 2C"/>
    <property type="match status" value="1"/>
</dbReference>
<dbReference type="InterPro" id="IPR039123">
    <property type="entry name" value="PPTC7"/>
</dbReference>
<accession>A0A093UYH9</accession>
<sequence>MDSPTTTPSSSPSDYSFGQHFSNMTQNTSYSLESHDAEENACSLDVDQLAVLKPPHRLFSTPKDGRVLYTINSKEWCYELSNSADLYKSHLSVNAKKLDYQWENVYGATGVVYGIAKILIAMCRNFRIDLHSPTGSILAYVEKAEQELENGSVIDFIFAMEDLYPCLYARLDIEIGLVHFCSSFVGNGQKRRSKTQPQFPEPEQIYTILAMCKSALEDTSVCSAFDDRMIGYHQNYYIAEMTRRYQMDGILPLDHTGFRAHVYEMIENPSSHSFRHWCQIYPVLGHLNIEILAFLSEKYIPMYPRTSSKYEFTTFNALGPYDFAENVAAWEENMKCAHRMCALARIEGKAIGQLRREENNFNIVRCSRLCTGSANTHCPCSGRWMRGLHLYQPNYEATFREKSTTMGELTYESLVALKRDLPEYLFRCELHAGINIIREEMIKQRIVTPRPEYDIFGYHVARSAYGSRTPTPSANQKPCKSPFYFETGYALQPKRPSRPFPPPFVSIPSTSFSDPLTTHSQSQDRRPKVKNELIRGLTNGDDAILASDFLLGVNDGVGAWQMKPKGHAALWSRLILHFWALECERQVTCTSQPDTIEFLQNAYEETIAATRNWLGTTTSATALLHCNKQHNTTNPLLYVTNIGDCQITVIRPRDRKVVFRSREQWHWFDCPYQLGTNSADQPRTDAVVNTVELEEGDIVIAVSDGVTDNLWDHEIVDNVLESIKKWETRDVGNLLTAASAMGQEAAGGLADCMVFAARRLLNAALAIALDPFADSPYMEKAIDEGLTLEGGKMDDISVVIGQCTRRIE</sequence>
<feature type="domain" description="PPM-type phosphatase" evidence="2">
    <location>
        <begin position="518"/>
        <end position="803"/>
    </location>
</feature>
<dbReference type="InterPro" id="IPR036457">
    <property type="entry name" value="PPM-type-like_dom_sf"/>
</dbReference>
<evidence type="ECO:0000259" key="2">
    <source>
        <dbReference type="PROSITE" id="PS51746"/>
    </source>
</evidence>
<protein>
    <recommendedName>
        <fullName evidence="2">PPM-type phosphatase domain-containing protein</fullName>
    </recommendedName>
</protein>
<dbReference type="EMBL" id="JPOX01000041">
    <property type="protein sequence ID" value="KFX42794.1"/>
    <property type="molecule type" value="Genomic_DNA"/>
</dbReference>
<proteinExistence type="predicted"/>
<dbReference type="HOGENOM" id="CLU_348888_0_0_1"/>